<dbReference type="Proteomes" id="UP001619887">
    <property type="component" value="Unassembled WGS sequence"/>
</dbReference>
<evidence type="ECO:0000313" key="3">
    <source>
        <dbReference type="Proteomes" id="UP001619887"/>
    </source>
</evidence>
<feature type="compositionally biased region" description="Basic and acidic residues" evidence="1">
    <location>
        <begin position="1730"/>
        <end position="1747"/>
    </location>
</feature>
<proteinExistence type="predicted"/>
<dbReference type="PANTHER" id="PTHR34757">
    <property type="entry name" value="JUNCTIONAL PROTEIN ASSOCIATED WITH CORONARY ARTERY DISEASE"/>
    <property type="match status" value="1"/>
</dbReference>
<feature type="region of interest" description="Disordered" evidence="1">
    <location>
        <begin position="1384"/>
        <end position="1410"/>
    </location>
</feature>
<organism evidence="2 3">
    <name type="scientific">Pagothenia borchgrevinki</name>
    <name type="common">Bald rockcod</name>
    <name type="synonym">Trematomus borchgrevinki</name>
    <dbReference type="NCBI Taxonomy" id="8213"/>
    <lineage>
        <taxon>Eukaryota</taxon>
        <taxon>Metazoa</taxon>
        <taxon>Chordata</taxon>
        <taxon>Craniata</taxon>
        <taxon>Vertebrata</taxon>
        <taxon>Euteleostomi</taxon>
        <taxon>Actinopterygii</taxon>
        <taxon>Neopterygii</taxon>
        <taxon>Teleostei</taxon>
        <taxon>Neoteleostei</taxon>
        <taxon>Acanthomorphata</taxon>
        <taxon>Eupercaria</taxon>
        <taxon>Perciformes</taxon>
        <taxon>Notothenioidei</taxon>
        <taxon>Nototheniidae</taxon>
        <taxon>Pagothenia</taxon>
    </lineage>
</organism>
<keyword evidence="3" id="KW-1185">Reference proteome</keyword>
<dbReference type="InterPro" id="IPR028221">
    <property type="entry name" value="JCAD"/>
</dbReference>
<feature type="compositionally biased region" description="Low complexity" evidence="1">
    <location>
        <begin position="612"/>
        <end position="622"/>
    </location>
</feature>
<name>A0ABD2FGE0_PAGBO</name>
<feature type="compositionally biased region" description="Low complexity" evidence="1">
    <location>
        <begin position="797"/>
        <end position="811"/>
    </location>
</feature>
<reference evidence="2 3" key="1">
    <citation type="journal article" date="2022" name="G3 (Bethesda)">
        <title>Evaluating Illumina-, Nanopore-, and PacBio-based genome assembly strategies with the bald notothen, Trematomus borchgrevinki.</title>
        <authorList>
            <person name="Rayamajhi N."/>
            <person name="Cheng C.C."/>
            <person name="Catchen J.M."/>
        </authorList>
    </citation>
    <scope>NUCLEOTIDE SEQUENCE [LARGE SCALE GENOMIC DNA]</scope>
    <source>
        <strain evidence="2">AGRC-2024</strain>
    </source>
</reference>
<feature type="compositionally biased region" description="Polar residues" evidence="1">
    <location>
        <begin position="111"/>
        <end position="123"/>
    </location>
</feature>
<feature type="compositionally biased region" description="Basic and acidic residues" evidence="1">
    <location>
        <begin position="93"/>
        <end position="110"/>
    </location>
</feature>
<feature type="region of interest" description="Disordered" evidence="1">
    <location>
        <begin position="985"/>
        <end position="1020"/>
    </location>
</feature>
<feature type="region of interest" description="Disordered" evidence="1">
    <location>
        <begin position="1522"/>
        <end position="1616"/>
    </location>
</feature>
<feature type="region of interest" description="Disordered" evidence="1">
    <location>
        <begin position="334"/>
        <end position="359"/>
    </location>
</feature>
<feature type="compositionally biased region" description="Low complexity" evidence="1">
    <location>
        <begin position="18"/>
        <end position="44"/>
    </location>
</feature>
<feature type="region of interest" description="Disordered" evidence="1">
    <location>
        <begin position="550"/>
        <end position="624"/>
    </location>
</feature>
<feature type="compositionally biased region" description="Basic and acidic residues" evidence="1">
    <location>
        <begin position="1575"/>
        <end position="1599"/>
    </location>
</feature>
<feature type="compositionally biased region" description="Polar residues" evidence="1">
    <location>
        <begin position="854"/>
        <end position="870"/>
    </location>
</feature>
<feature type="region of interest" description="Disordered" evidence="1">
    <location>
        <begin position="1656"/>
        <end position="1747"/>
    </location>
</feature>
<feature type="compositionally biased region" description="Basic residues" evidence="1">
    <location>
        <begin position="1681"/>
        <end position="1694"/>
    </location>
</feature>
<dbReference type="PANTHER" id="PTHR34757:SF2">
    <property type="entry name" value="JUNCTIONAL CADHERIN 5-ASSOCIATED A"/>
    <property type="match status" value="1"/>
</dbReference>
<feature type="compositionally biased region" description="Basic and acidic residues" evidence="1">
    <location>
        <begin position="1090"/>
        <end position="1108"/>
    </location>
</feature>
<feature type="region of interest" description="Disordered" evidence="1">
    <location>
        <begin position="764"/>
        <end position="875"/>
    </location>
</feature>
<dbReference type="Pfam" id="PF15351">
    <property type="entry name" value="JCAD"/>
    <property type="match status" value="2"/>
</dbReference>
<sequence>MYSVEDLLISHGYKLPKHSTPSSTPTPAPASTSHQAPSSSPPSYSKHHEILENRPGPRAVNGYERGPGMPFGNGGGTRPPQAYASGCPNNNNEPRDRGLSRREGEGRSQMDTHSLGESLTSDSGFCDGTRGPQAQSKDVSYWRRRGQDFTVLLDYADPHGGGQGGCSRPEGSQQARGQEFSAEERQRAAQERQRWAAQAQAQVQAHAQVQAQSRSREREAALHQWRMANERKCQSLGTDEWRPAVSFSRQLSQSEGERWAHEQQRLHARTPEGMVVHPRTKAKSQSLPRMLQPESLQFVDIDPSSLELYRRVNGHPVSQHDFYRAPHWPENGRPASANQLSMTPKPRFTRPPRPPSYEMHQQIRGSCEMLSGRDSVISHARDRTPLPIQRIDDPQLDFYGQDSEPPGYIAPPSYRRAPLMAGACRGYGEIAVDYRYRGDVYQQIQVAPDGSHWFRHPAGSWPDHQRERIMSSQKQLYPMYMTQQRPGGAIQYIPFDDPRIRHISSALGGNSLTDADKIRHIRNELPSVTVSEPASSDSAFLPPPLGPFISAKLADDANPTSSRDNDNNRWHSDLHKEAVDNFPATDQNCNNRYPKNPRPPPSPSSAFQAPLSRSSSRQGSSSDKVFAETITQVKKIVPDTRPENTKRRVSETIFCLVSVPVHTPTNISKDLPADQNNNETIPSLTVSNKDIFAVGLKESPNVRSKSVNEMPITPHYSHFHTSSSFSMRNYKRAPLRKEIIDAWALQASQDKELCYSGSWPGNQYRNQETQTGSPLTVVKSPEPKSPPGAQEPVQSASDTTTDRGLGTDGSSAYGYPMAGQKNLHPSSNSAFSRLSLSPTQQTHLEPSRDPLPQTKAQDQASSPKKSTSSPLEDEEQVTFGQFLLKPVNRRPCDAIDELETINKEMEETISKRPNVGQCIDDLDGLNKMLDLHSGAHFIAGPESVREAISFPIMHTEKPSIKVRSKSLASTPDSDSLDLKSAFFRPQANNIPPTNELPIFSNPDPKDSCLQPSLPKHNESSRLYRQDIPVPQESLLRDVGLTVYTETPGGPGEPMQRSLSVPSPLGHKELSQSMQLPLESRTALVKNSGSPEHKSNKELQAKVKTERKVKSPPFRGEVNLGIYRTRSESSASPHKEGSSYINRLNREVSFLLRDDAVIGRNALSEPLNYKNESTIADKHLENLLNQEKANSLPAEDLSKLYEVKFGEGIPENESIEQRAARILGIAVPVEALGVADKLLEDNLNDMGTTVIEKLQSQSEEPQQLIAEYEQVKDEPVIVQGAKHEQVQDEPLIFQEAEHEQVKDEPIILQGAEHEQVKDEPIIVQGAEHEQVKDEPIIVQEAEHEQVKDEPIILQGAEHEQVKDEPVIGAEHEQVQDEPVIVQGAEHEQVQDEPPTAQGAKAEEVEGRGSEVDLQEGYRQNHSSNHSDQDTGIQSLVVLDLPEFPPNKLPLSLPVTSDDKLTLSICSVERKGRGGTCKLIESMHDKLNYSASSTSLHMSTPERRARLKELDSVSRIRRLSLKGSESGEAMYSKEMDGDREENEIQEVPKEQVVGKQAEEEDTKLKEEAGNVEENPDEHENAHKTHEKLGDPEEDCKPKEEANGGTCQEEQRQEEKTEEMNVEIALKLENEGSEEVHVELKTVEPGEKMELKIVEDCKEKPLEKVSERQNTAEVRRAEATQGTKVKKVPKPKQRTKLQKPPLLPKPRSVPKREITLPVSFSTGTRGPSNMEDEEKHSVSDSYDPSRVERV</sequence>
<feature type="region of interest" description="Disordered" evidence="1">
    <location>
        <begin position="157"/>
        <end position="188"/>
    </location>
</feature>
<evidence type="ECO:0000313" key="2">
    <source>
        <dbReference type="EMBL" id="KAL3040817.1"/>
    </source>
</evidence>
<feature type="compositionally biased region" description="Basic and acidic residues" evidence="1">
    <location>
        <begin position="1606"/>
        <end position="1616"/>
    </location>
</feature>
<accession>A0ABD2FGE0</accession>
<feature type="compositionally biased region" description="Basic and acidic residues" evidence="1">
    <location>
        <begin position="1399"/>
        <end position="1409"/>
    </location>
</feature>
<feature type="compositionally biased region" description="Polar residues" evidence="1">
    <location>
        <begin position="1715"/>
        <end position="1724"/>
    </location>
</feature>
<feature type="compositionally biased region" description="Polar residues" evidence="1">
    <location>
        <begin position="764"/>
        <end position="774"/>
    </location>
</feature>
<evidence type="ECO:0000256" key="1">
    <source>
        <dbReference type="SAM" id="MobiDB-lite"/>
    </source>
</evidence>
<feature type="region of interest" description="Disordered" evidence="1">
    <location>
        <begin position="1"/>
        <end position="140"/>
    </location>
</feature>
<evidence type="ECO:0008006" key="4">
    <source>
        <dbReference type="Google" id="ProtNLM"/>
    </source>
</evidence>
<reference evidence="2 3" key="2">
    <citation type="journal article" date="2024" name="G3 (Bethesda)">
        <title>The genome of the cryopelagic Antarctic bald notothen, Trematomus borchgrevinki.</title>
        <authorList>
            <person name="Rayamajhi N."/>
            <person name="Rivera-Colon A.G."/>
            <person name="Minhas B.F."/>
            <person name="Cheng C.C."/>
            <person name="Catchen J.M."/>
        </authorList>
    </citation>
    <scope>NUCLEOTIDE SEQUENCE [LARGE SCALE GENOMIC DNA]</scope>
    <source>
        <strain evidence="2">AGRC-2024</strain>
    </source>
</reference>
<protein>
    <recommendedName>
        <fullName evidence="4">Junctional protein associated with coronary artery disease</fullName>
    </recommendedName>
</protein>
<comment type="caution">
    <text evidence="2">The sequence shown here is derived from an EMBL/GenBank/DDBJ whole genome shotgun (WGS) entry which is preliminary data.</text>
</comment>
<gene>
    <name evidence="2" type="ORF">OYC64_011746</name>
</gene>
<feature type="region of interest" description="Disordered" evidence="1">
    <location>
        <begin position="1085"/>
        <end position="1109"/>
    </location>
</feature>
<feature type="compositionally biased region" description="Basic and acidic residues" evidence="1">
    <location>
        <begin position="563"/>
        <end position="579"/>
    </location>
</feature>
<feature type="compositionally biased region" description="Low complexity" evidence="1">
    <location>
        <begin position="826"/>
        <end position="837"/>
    </location>
</feature>
<dbReference type="EMBL" id="JBIYXZ010002090">
    <property type="protein sequence ID" value="KAL3040817.1"/>
    <property type="molecule type" value="Genomic_DNA"/>
</dbReference>